<dbReference type="EMBL" id="UOFG01000155">
    <property type="protein sequence ID" value="VAW61827.1"/>
    <property type="molecule type" value="Genomic_DNA"/>
</dbReference>
<evidence type="ECO:0000256" key="5">
    <source>
        <dbReference type="ARBA" id="ARBA00023224"/>
    </source>
</evidence>
<evidence type="ECO:0000256" key="7">
    <source>
        <dbReference type="SAM" id="Phobius"/>
    </source>
</evidence>
<evidence type="ECO:0000256" key="1">
    <source>
        <dbReference type="ARBA" id="ARBA00004141"/>
    </source>
</evidence>
<dbReference type="Pfam" id="PF00015">
    <property type="entry name" value="MCPsignal"/>
    <property type="match status" value="1"/>
</dbReference>
<dbReference type="PANTHER" id="PTHR32089:SF119">
    <property type="entry name" value="METHYL-ACCEPTING CHEMOTAXIS PROTEIN CTPL"/>
    <property type="match status" value="1"/>
</dbReference>
<evidence type="ECO:0000256" key="2">
    <source>
        <dbReference type="ARBA" id="ARBA00022692"/>
    </source>
</evidence>
<accession>A0A3B0XFE0</accession>
<dbReference type="SMART" id="SM00283">
    <property type="entry name" value="MA"/>
    <property type="match status" value="1"/>
</dbReference>
<dbReference type="CDD" id="cd11386">
    <property type="entry name" value="MCP_signal"/>
    <property type="match status" value="1"/>
</dbReference>
<keyword evidence="5" id="KW-0807">Transducer</keyword>
<dbReference type="GO" id="GO:0007165">
    <property type="term" value="P:signal transduction"/>
    <property type="evidence" value="ECO:0007669"/>
    <property type="project" value="UniProtKB-KW"/>
</dbReference>
<evidence type="ECO:0000256" key="4">
    <source>
        <dbReference type="ARBA" id="ARBA00023136"/>
    </source>
</evidence>
<dbReference type="Gene3D" id="1.10.287.950">
    <property type="entry name" value="Methyl-accepting chemotaxis protein"/>
    <property type="match status" value="1"/>
</dbReference>
<keyword evidence="2 7" id="KW-0812">Transmembrane</keyword>
<dbReference type="InterPro" id="IPR004089">
    <property type="entry name" value="MCPsignal_dom"/>
</dbReference>
<evidence type="ECO:0000256" key="3">
    <source>
        <dbReference type="ARBA" id="ARBA00022989"/>
    </source>
</evidence>
<gene>
    <name evidence="9" type="ORF">MNBD_GAMMA11-3485</name>
</gene>
<name>A0A3B0XFE0_9ZZZZ</name>
<evidence type="ECO:0000259" key="8">
    <source>
        <dbReference type="PROSITE" id="PS50111"/>
    </source>
</evidence>
<comment type="subcellular location">
    <subcellularLocation>
        <location evidence="1">Membrane</location>
        <topology evidence="1">Multi-pass membrane protein</topology>
    </subcellularLocation>
</comment>
<dbReference type="GO" id="GO:0016020">
    <property type="term" value="C:membrane"/>
    <property type="evidence" value="ECO:0007669"/>
    <property type="project" value="UniProtKB-SubCell"/>
</dbReference>
<sequence length="592" mass="64880">MSSLNQFKIKHRLIFIIVLFLLVISSMTVVFNYTQTLSKDTWSLSERFMLIEHTVLKISKLVLQARFQDKNFLMYNNLKYVKKYKKDISELNTQLNMLISLVDDVEQISMVNNVRRSLNNYAHAFEDVVKSRVGNGLPGGSALSYGEQGGIKPLITAYVDRSLKVVKGIDDVNEKIKVLQQTTDVMLFELQLLEKRTYLLAEEEGVLFELRNTQVQSIYYIMLAVMAGLTVLLMAFIIRDINRSTMQLHGALLGVSSGNASLTESLFVEGKDEMADIASLFNQLLVRLNSMLGEMASMSCHLTCSADSAKHLKDETTRAIQTQVGEIDKIAGEINLMTTSIERVAENARSASIRANEADHNTGTGQRVVAEVIGSIEQLAHYVEQTGESVEQLNVYSREIDSVIAMINGIAEQTNLLALNAAIEAARAGESGRGFAVVADEVRTLSQRTTSFTDEIKKTIANLQQGAKQSAEAMKLGREQAIESVGKAQQAGEALSAIAESVASIATLNADMSQSASQQSKLAGEINQNIQGINIATNQLAVSARQTMSDSGDISQTASMLQSMSRQFGASEAVVELPSDKKADESSDIELF</sequence>
<organism evidence="9">
    <name type="scientific">hydrothermal vent metagenome</name>
    <dbReference type="NCBI Taxonomy" id="652676"/>
    <lineage>
        <taxon>unclassified sequences</taxon>
        <taxon>metagenomes</taxon>
        <taxon>ecological metagenomes</taxon>
    </lineage>
</organism>
<feature type="transmembrane region" description="Helical" evidence="7">
    <location>
        <begin position="218"/>
        <end position="238"/>
    </location>
</feature>
<proteinExistence type="predicted"/>
<dbReference type="AlphaFoldDB" id="A0A3B0XFE0"/>
<reference evidence="9" key="1">
    <citation type="submission" date="2018-06" db="EMBL/GenBank/DDBJ databases">
        <authorList>
            <person name="Zhirakovskaya E."/>
        </authorList>
    </citation>
    <scope>NUCLEOTIDE SEQUENCE</scope>
</reference>
<dbReference type="SUPFAM" id="SSF58104">
    <property type="entry name" value="Methyl-accepting chemotaxis protein (MCP) signaling domain"/>
    <property type="match status" value="1"/>
</dbReference>
<evidence type="ECO:0000313" key="9">
    <source>
        <dbReference type="EMBL" id="VAW61827.1"/>
    </source>
</evidence>
<evidence type="ECO:0000256" key="6">
    <source>
        <dbReference type="SAM" id="MobiDB-lite"/>
    </source>
</evidence>
<keyword evidence="3 7" id="KW-1133">Transmembrane helix</keyword>
<dbReference type="FunFam" id="1.10.287.950:FF:000001">
    <property type="entry name" value="Methyl-accepting chemotaxis sensory transducer"/>
    <property type="match status" value="1"/>
</dbReference>
<keyword evidence="4 7" id="KW-0472">Membrane</keyword>
<dbReference type="PANTHER" id="PTHR32089">
    <property type="entry name" value="METHYL-ACCEPTING CHEMOTAXIS PROTEIN MCPB"/>
    <property type="match status" value="1"/>
</dbReference>
<protein>
    <recommendedName>
        <fullName evidence="8">Methyl-accepting transducer domain-containing protein</fullName>
    </recommendedName>
</protein>
<feature type="region of interest" description="Disordered" evidence="6">
    <location>
        <begin position="572"/>
        <end position="592"/>
    </location>
</feature>
<dbReference type="PROSITE" id="PS50111">
    <property type="entry name" value="CHEMOTAXIS_TRANSDUC_2"/>
    <property type="match status" value="1"/>
</dbReference>
<feature type="domain" description="Methyl-accepting transducer" evidence="8">
    <location>
        <begin position="298"/>
        <end position="534"/>
    </location>
</feature>